<evidence type="ECO:0000313" key="2">
    <source>
        <dbReference type="Proteomes" id="UP000838324"/>
    </source>
</evidence>
<keyword evidence="2" id="KW-1185">Reference proteome</keyword>
<protein>
    <submittedName>
        <fullName evidence="1">Uncharacterized protein</fullName>
    </submittedName>
</protein>
<evidence type="ECO:0000313" key="1">
    <source>
        <dbReference type="EMBL" id="CAH1218689.1"/>
    </source>
</evidence>
<comment type="caution">
    <text evidence="1">The sequence shown here is derived from an EMBL/GenBank/DDBJ whole genome shotgun (WGS) entry which is preliminary data.</text>
</comment>
<dbReference type="EMBL" id="CAKMMG010000009">
    <property type="protein sequence ID" value="CAH1218689.1"/>
    <property type="molecule type" value="Genomic_DNA"/>
</dbReference>
<accession>A0ABM9CPJ4</accession>
<reference evidence="1" key="1">
    <citation type="submission" date="2022-01" db="EMBL/GenBank/DDBJ databases">
        <authorList>
            <person name="Criscuolo A."/>
        </authorList>
    </citation>
    <scope>NUCLEOTIDE SEQUENCE</scope>
    <source>
        <strain evidence="1">CIP111892</strain>
    </source>
</reference>
<gene>
    <name evidence="1" type="ORF">PAECIP111892_04591</name>
</gene>
<dbReference type="Proteomes" id="UP000838324">
    <property type="component" value="Unassembled WGS sequence"/>
</dbReference>
<name>A0ABM9CPJ4_9BACL</name>
<organism evidence="1 2">
    <name type="scientific">Paenibacillus auburnensis</name>
    <dbReference type="NCBI Taxonomy" id="2905649"/>
    <lineage>
        <taxon>Bacteria</taxon>
        <taxon>Bacillati</taxon>
        <taxon>Bacillota</taxon>
        <taxon>Bacilli</taxon>
        <taxon>Bacillales</taxon>
        <taxon>Paenibacillaceae</taxon>
        <taxon>Paenibacillus</taxon>
    </lineage>
</organism>
<sequence>MQPLQSSSAGKPENKLKCCTHIQKAPTNPQLQALGAFVFNSLHHGFGFWLLRGRTEQHPGRLHITKDQRYDQP</sequence>
<proteinExistence type="predicted"/>